<dbReference type="Proteomes" id="UP001058533">
    <property type="component" value="Chromosome"/>
</dbReference>
<feature type="domain" description="RNA-binding S4" evidence="2">
    <location>
        <begin position="15"/>
        <end position="79"/>
    </location>
</feature>
<dbReference type="InterPro" id="IPR002942">
    <property type="entry name" value="S4_RNA-bd"/>
</dbReference>
<evidence type="ECO:0000313" key="4">
    <source>
        <dbReference type="Proteomes" id="UP001058533"/>
    </source>
</evidence>
<proteinExistence type="predicted"/>
<keyword evidence="4" id="KW-1185">Reference proteome</keyword>
<sequence>MGASRGASAAAGAEMRLDLFLWYARFAKSRSIAQRIAEAGTLRLDGRRIERSSACVRVGSVLAFPLHGNVRVVRIEALPARRGPPAEAALHYTALDLASSKGVDVQHGAA</sequence>
<evidence type="ECO:0000256" key="1">
    <source>
        <dbReference type="PROSITE-ProRule" id="PRU00182"/>
    </source>
</evidence>
<dbReference type="RefSeq" id="WP_256506814.1">
    <property type="nucleotide sequence ID" value="NZ_CP101740.1"/>
</dbReference>
<accession>A0ABY5LAZ9</accession>
<evidence type="ECO:0000259" key="2">
    <source>
        <dbReference type="SMART" id="SM00363"/>
    </source>
</evidence>
<dbReference type="EMBL" id="CP101740">
    <property type="protein sequence ID" value="UUL82969.1"/>
    <property type="molecule type" value="Genomic_DNA"/>
</dbReference>
<dbReference type="InterPro" id="IPR036986">
    <property type="entry name" value="S4_RNA-bd_sf"/>
</dbReference>
<dbReference type="CDD" id="cd00165">
    <property type="entry name" value="S4"/>
    <property type="match status" value="1"/>
</dbReference>
<dbReference type="Gene3D" id="3.10.290.10">
    <property type="entry name" value="RNA-binding S4 domain"/>
    <property type="match status" value="1"/>
</dbReference>
<name>A0ABY5LAZ9_9SPHN</name>
<reference evidence="3" key="1">
    <citation type="submission" date="2022-07" db="EMBL/GenBank/DDBJ databases">
        <title>Sphingomonas sp. nov., a novel bacterium isolated from the north slope of the Mount Everest.</title>
        <authorList>
            <person name="Cui X."/>
            <person name="Liu Y."/>
        </authorList>
    </citation>
    <scope>NUCLEOTIDE SEQUENCE</scope>
    <source>
        <strain evidence="3">S5-59</strain>
    </source>
</reference>
<protein>
    <submittedName>
        <fullName evidence="3">S4 domain-containing protein</fullName>
    </submittedName>
</protein>
<organism evidence="3 4">
    <name type="scientific">Sphingomonas qomolangmaensis</name>
    <dbReference type="NCBI Taxonomy" id="2918765"/>
    <lineage>
        <taxon>Bacteria</taxon>
        <taxon>Pseudomonadati</taxon>
        <taxon>Pseudomonadota</taxon>
        <taxon>Alphaproteobacteria</taxon>
        <taxon>Sphingomonadales</taxon>
        <taxon>Sphingomonadaceae</taxon>
        <taxon>Sphingomonas</taxon>
    </lineage>
</organism>
<dbReference type="PROSITE" id="PS50889">
    <property type="entry name" value="S4"/>
    <property type="match status" value="1"/>
</dbReference>
<dbReference type="SMART" id="SM00363">
    <property type="entry name" value="S4"/>
    <property type="match status" value="1"/>
</dbReference>
<dbReference type="Pfam" id="PF01479">
    <property type="entry name" value="S4"/>
    <property type="match status" value="1"/>
</dbReference>
<dbReference type="SUPFAM" id="SSF55174">
    <property type="entry name" value="Alpha-L RNA-binding motif"/>
    <property type="match status" value="1"/>
</dbReference>
<gene>
    <name evidence="3" type="ORF">NMP03_01650</name>
</gene>
<keyword evidence="1" id="KW-0694">RNA-binding</keyword>
<evidence type="ECO:0000313" key="3">
    <source>
        <dbReference type="EMBL" id="UUL82969.1"/>
    </source>
</evidence>